<feature type="region of interest" description="Disordered" evidence="14">
    <location>
        <begin position="239"/>
        <end position="279"/>
    </location>
</feature>
<comment type="catalytic activity">
    <reaction evidence="1">
        <text>S-ubiquitinyl-[E2 ubiquitin-conjugating enzyme]-L-cysteine + [acceptor protein]-L-lysine = [E2 ubiquitin-conjugating enzyme]-L-cysteine + N(6)-ubiquitinyl-[acceptor protein]-L-lysine.</text>
        <dbReference type="EC" id="2.3.2.27"/>
    </reaction>
</comment>
<evidence type="ECO:0000256" key="4">
    <source>
        <dbReference type="ARBA" id="ARBA00012483"/>
    </source>
</evidence>
<dbReference type="Pfam" id="PF13639">
    <property type="entry name" value="zf-RING_2"/>
    <property type="match status" value="1"/>
</dbReference>
<dbReference type="InterPro" id="IPR044600">
    <property type="entry name" value="ATL1/ATL16-like"/>
</dbReference>
<evidence type="ECO:0000259" key="16">
    <source>
        <dbReference type="PROSITE" id="PS50089"/>
    </source>
</evidence>
<dbReference type="PROSITE" id="PS50089">
    <property type="entry name" value="ZF_RING_2"/>
    <property type="match status" value="1"/>
</dbReference>
<accession>A0A7I8ICK8</accession>
<evidence type="ECO:0000256" key="8">
    <source>
        <dbReference type="ARBA" id="ARBA00022771"/>
    </source>
</evidence>
<keyword evidence="12 15" id="KW-0472">Membrane</keyword>
<keyword evidence="7" id="KW-0479">Metal-binding</keyword>
<sequence length="279" mass="30815">MEHPPMKGQVPLASSTGDSFPLMSISIIGIISTAVVLVIYYVFVIKSSVEWRGFIGLLSISRSRRRRWLNPDPMTAYVPSAERRGLEEAVIRGIPIFQFKMSGFLRDCVVCLSGFEEGERLRQLPRCSHVFHIDCIDVWLQNSVKCPICRLDIACGGLAKEERESNFDCGGGGIRPVVEPSIQQQDTVPAAERGRFKKVRSIGDECIDVRSRKEDRLYVQPMRRSFSMDSSDGHLHLSIRAIASEEGSSSVPTPPGPAGCSSPSVGVPKEEVLPIPLET</sequence>
<evidence type="ECO:0000256" key="12">
    <source>
        <dbReference type="ARBA" id="ARBA00023136"/>
    </source>
</evidence>
<keyword evidence="18" id="KW-1185">Reference proteome</keyword>
<evidence type="ECO:0000256" key="9">
    <source>
        <dbReference type="ARBA" id="ARBA00022786"/>
    </source>
</evidence>
<evidence type="ECO:0000256" key="2">
    <source>
        <dbReference type="ARBA" id="ARBA00004167"/>
    </source>
</evidence>
<keyword evidence="5" id="KW-0808">Transferase</keyword>
<dbReference type="GO" id="GO:0016020">
    <property type="term" value="C:membrane"/>
    <property type="evidence" value="ECO:0007669"/>
    <property type="project" value="UniProtKB-SubCell"/>
</dbReference>
<feature type="domain" description="RING-type" evidence="16">
    <location>
        <begin position="108"/>
        <end position="150"/>
    </location>
</feature>
<evidence type="ECO:0000256" key="11">
    <source>
        <dbReference type="ARBA" id="ARBA00022989"/>
    </source>
</evidence>
<dbReference type="Gene3D" id="3.30.40.10">
    <property type="entry name" value="Zinc/RING finger domain, C3HC4 (zinc finger)"/>
    <property type="match status" value="1"/>
</dbReference>
<dbReference type="EC" id="2.3.2.27" evidence="4"/>
<dbReference type="Proteomes" id="UP001189122">
    <property type="component" value="Unassembled WGS sequence"/>
</dbReference>
<proteinExistence type="predicted"/>
<dbReference type="EMBL" id="LR743589">
    <property type="protein sequence ID" value="CAA2615794.1"/>
    <property type="molecule type" value="Genomic_DNA"/>
</dbReference>
<dbReference type="PANTHER" id="PTHR46913">
    <property type="entry name" value="RING-H2 FINGER PROTEIN ATL16"/>
    <property type="match status" value="1"/>
</dbReference>
<dbReference type="InterPro" id="IPR001841">
    <property type="entry name" value="Znf_RING"/>
</dbReference>
<dbReference type="SUPFAM" id="SSF57850">
    <property type="entry name" value="RING/U-box"/>
    <property type="match status" value="1"/>
</dbReference>
<evidence type="ECO:0000256" key="14">
    <source>
        <dbReference type="SAM" id="MobiDB-lite"/>
    </source>
</evidence>
<evidence type="ECO:0000256" key="15">
    <source>
        <dbReference type="SAM" id="Phobius"/>
    </source>
</evidence>
<evidence type="ECO:0000256" key="1">
    <source>
        <dbReference type="ARBA" id="ARBA00000900"/>
    </source>
</evidence>
<keyword evidence="10" id="KW-0862">Zinc</keyword>
<dbReference type="InterPro" id="IPR013083">
    <property type="entry name" value="Znf_RING/FYVE/PHD"/>
</dbReference>
<dbReference type="EMBL" id="CACRZD030000002">
    <property type="protein sequence ID" value="CAA6655500.1"/>
    <property type="molecule type" value="Genomic_DNA"/>
</dbReference>
<evidence type="ECO:0000256" key="10">
    <source>
        <dbReference type="ARBA" id="ARBA00022833"/>
    </source>
</evidence>
<evidence type="ECO:0000256" key="13">
    <source>
        <dbReference type="PROSITE-ProRule" id="PRU00175"/>
    </source>
</evidence>
<dbReference type="SMART" id="SM00184">
    <property type="entry name" value="RING"/>
    <property type="match status" value="1"/>
</dbReference>
<protein>
    <recommendedName>
        <fullName evidence="4">RING-type E3 ubiquitin transferase</fullName>
        <ecNumber evidence="4">2.3.2.27</ecNumber>
    </recommendedName>
</protein>
<evidence type="ECO:0000313" key="18">
    <source>
        <dbReference type="Proteomes" id="UP001189122"/>
    </source>
</evidence>
<evidence type="ECO:0000256" key="6">
    <source>
        <dbReference type="ARBA" id="ARBA00022692"/>
    </source>
</evidence>
<evidence type="ECO:0000256" key="5">
    <source>
        <dbReference type="ARBA" id="ARBA00022679"/>
    </source>
</evidence>
<gene>
    <name evidence="17" type="ORF">SI7747_02002040</name>
</gene>
<comment type="pathway">
    <text evidence="3">Protein modification; protein ubiquitination.</text>
</comment>
<dbReference type="CDD" id="cd16461">
    <property type="entry name" value="RING-H2_EL5-like"/>
    <property type="match status" value="1"/>
</dbReference>
<dbReference type="GO" id="GO:0008270">
    <property type="term" value="F:zinc ion binding"/>
    <property type="evidence" value="ECO:0007669"/>
    <property type="project" value="UniProtKB-KW"/>
</dbReference>
<evidence type="ECO:0000313" key="17">
    <source>
        <dbReference type="EMBL" id="CAA2615794.1"/>
    </source>
</evidence>
<dbReference type="GO" id="GO:0061630">
    <property type="term" value="F:ubiquitin protein ligase activity"/>
    <property type="evidence" value="ECO:0007669"/>
    <property type="project" value="UniProtKB-EC"/>
</dbReference>
<dbReference type="AlphaFoldDB" id="A0A7I8ICK8"/>
<comment type="subcellular location">
    <subcellularLocation>
        <location evidence="2">Membrane</location>
        <topology evidence="2">Single-pass membrane protein</topology>
    </subcellularLocation>
</comment>
<keyword evidence="11 15" id="KW-1133">Transmembrane helix</keyword>
<organism evidence="17">
    <name type="scientific">Spirodela intermedia</name>
    <name type="common">Intermediate duckweed</name>
    <dbReference type="NCBI Taxonomy" id="51605"/>
    <lineage>
        <taxon>Eukaryota</taxon>
        <taxon>Viridiplantae</taxon>
        <taxon>Streptophyta</taxon>
        <taxon>Embryophyta</taxon>
        <taxon>Tracheophyta</taxon>
        <taxon>Spermatophyta</taxon>
        <taxon>Magnoliopsida</taxon>
        <taxon>Liliopsida</taxon>
        <taxon>Araceae</taxon>
        <taxon>Lemnoideae</taxon>
        <taxon>Spirodela</taxon>
    </lineage>
</organism>
<reference evidence="17 18" key="1">
    <citation type="submission" date="2019-12" db="EMBL/GenBank/DDBJ databases">
        <authorList>
            <person name="Scholz U."/>
            <person name="Mascher M."/>
            <person name="Fiebig A."/>
        </authorList>
    </citation>
    <scope>NUCLEOTIDE SEQUENCE</scope>
</reference>
<dbReference type="PANTHER" id="PTHR46913:SF1">
    <property type="entry name" value="RING-H2 FINGER PROTEIN ATL16"/>
    <property type="match status" value="1"/>
</dbReference>
<dbReference type="GO" id="GO:0016567">
    <property type="term" value="P:protein ubiquitination"/>
    <property type="evidence" value="ECO:0007669"/>
    <property type="project" value="InterPro"/>
</dbReference>
<keyword evidence="6 15" id="KW-0812">Transmembrane</keyword>
<feature type="transmembrane region" description="Helical" evidence="15">
    <location>
        <begin position="20"/>
        <end position="43"/>
    </location>
</feature>
<keyword evidence="8 13" id="KW-0863">Zinc-finger</keyword>
<evidence type="ECO:0000256" key="7">
    <source>
        <dbReference type="ARBA" id="ARBA00022723"/>
    </source>
</evidence>
<name>A0A7I8ICK8_SPIIN</name>
<keyword evidence="9" id="KW-0833">Ubl conjugation pathway</keyword>
<evidence type="ECO:0000256" key="3">
    <source>
        <dbReference type="ARBA" id="ARBA00004906"/>
    </source>
</evidence>